<keyword evidence="9" id="KW-1278">Translocase</keyword>
<evidence type="ECO:0000256" key="7">
    <source>
        <dbReference type="ARBA" id="ARBA00022660"/>
    </source>
</evidence>
<dbReference type="RefSeq" id="YP_001936588.1">
    <property type="nucleotide sequence ID" value="NC_010777.1"/>
</dbReference>
<dbReference type="AlphaFoldDB" id="B2CKT9"/>
<evidence type="ECO:0000313" key="19">
    <source>
        <dbReference type="EMBL" id="ACA62651.1"/>
    </source>
</evidence>
<keyword evidence="6 17" id="KW-0813">Transport</keyword>
<comment type="function">
    <text evidence="17">Core subunit of the mitochondrial membrane respiratory chain NADH dehydrogenase (Complex I) which catalyzes electron transfer from NADH through the respiratory chain, using ubiquinone as an electron acceptor. Essential for the catalytic activity and assembly of complex I.</text>
</comment>
<evidence type="ECO:0000256" key="6">
    <source>
        <dbReference type="ARBA" id="ARBA00022448"/>
    </source>
</evidence>
<evidence type="ECO:0000256" key="4">
    <source>
        <dbReference type="ARBA" id="ARBA00012944"/>
    </source>
</evidence>
<evidence type="ECO:0000256" key="13">
    <source>
        <dbReference type="ARBA" id="ARBA00023075"/>
    </source>
</evidence>
<dbReference type="InterPro" id="IPR001750">
    <property type="entry name" value="ND/Mrp_TM"/>
</dbReference>
<evidence type="ECO:0000256" key="14">
    <source>
        <dbReference type="ARBA" id="ARBA00023128"/>
    </source>
</evidence>
<comment type="catalytic activity">
    <reaction evidence="16 17">
        <text>a ubiquinone + NADH + 5 H(+)(in) = a ubiquinol + NAD(+) + 4 H(+)(out)</text>
        <dbReference type="Rhea" id="RHEA:29091"/>
        <dbReference type="Rhea" id="RHEA-COMP:9565"/>
        <dbReference type="Rhea" id="RHEA-COMP:9566"/>
        <dbReference type="ChEBI" id="CHEBI:15378"/>
        <dbReference type="ChEBI" id="CHEBI:16389"/>
        <dbReference type="ChEBI" id="CHEBI:17976"/>
        <dbReference type="ChEBI" id="CHEBI:57540"/>
        <dbReference type="ChEBI" id="CHEBI:57945"/>
        <dbReference type="EC" id="7.1.1.2"/>
    </reaction>
</comment>
<dbReference type="PANTHER" id="PTHR43507:SF20">
    <property type="entry name" value="NADH-UBIQUINONE OXIDOREDUCTASE CHAIN 4"/>
    <property type="match status" value="1"/>
</dbReference>
<reference evidence="19" key="1">
    <citation type="journal article" date="2008" name="Mol. Biol. Evol.">
        <title>Parallel evolution of truncated transfer RNA genes in arachnid mitochondrial genomes.</title>
        <authorList>
            <person name="Masta S.E."/>
            <person name="Boore J.L."/>
        </authorList>
    </citation>
    <scope>NUCLEOTIDE SEQUENCE</scope>
</reference>
<feature type="transmembrane region" description="Helical" evidence="17">
    <location>
        <begin position="258"/>
        <end position="277"/>
    </location>
</feature>
<dbReference type="PANTHER" id="PTHR43507">
    <property type="entry name" value="NADH-UBIQUINONE OXIDOREDUCTASE CHAIN 4"/>
    <property type="match status" value="1"/>
</dbReference>
<comment type="subcellular location">
    <subcellularLocation>
        <location evidence="2 17">Mitochondrion membrane</location>
        <topology evidence="2 17">Multi-pass membrane protein</topology>
    </subcellularLocation>
</comment>
<dbReference type="InterPro" id="IPR003918">
    <property type="entry name" value="NADH_UbQ_OxRdtase"/>
</dbReference>
<evidence type="ECO:0000256" key="17">
    <source>
        <dbReference type="RuleBase" id="RU003297"/>
    </source>
</evidence>
<dbReference type="GeneID" id="6335928"/>
<keyword evidence="11 17" id="KW-1133">Transmembrane helix</keyword>
<evidence type="ECO:0000256" key="5">
    <source>
        <dbReference type="ARBA" id="ARBA00021006"/>
    </source>
</evidence>
<accession>B2CKT9</accession>
<dbReference type="Pfam" id="PF00361">
    <property type="entry name" value="Proton_antipo_M"/>
    <property type="match status" value="1"/>
</dbReference>
<organism evidence="19">
    <name type="scientific">Hypochilus thorelli</name>
    <name type="common">Thorell's lampshade-web spider</name>
    <dbReference type="NCBI Taxonomy" id="139869"/>
    <lineage>
        <taxon>Eukaryota</taxon>
        <taxon>Metazoa</taxon>
        <taxon>Ecdysozoa</taxon>
        <taxon>Arthropoda</taxon>
        <taxon>Chelicerata</taxon>
        <taxon>Arachnida</taxon>
        <taxon>Araneae</taxon>
        <taxon>Araneomorphae</taxon>
        <taxon>Hypochilidae</taxon>
        <taxon>Hypochilus</taxon>
    </lineage>
</organism>
<evidence type="ECO:0000256" key="16">
    <source>
        <dbReference type="ARBA" id="ARBA00049551"/>
    </source>
</evidence>
<proteinExistence type="inferred from homology"/>
<gene>
    <name evidence="19" type="primary">ND4</name>
</gene>
<keyword evidence="7 17" id="KW-0679">Respiratory chain</keyword>
<feature type="transmembrane region" description="Helical" evidence="17">
    <location>
        <begin position="328"/>
        <end position="349"/>
    </location>
</feature>
<feature type="transmembrane region" description="Helical" evidence="17">
    <location>
        <begin position="46"/>
        <end position="68"/>
    </location>
</feature>
<dbReference type="EC" id="7.1.1.2" evidence="4 17"/>
<comment type="similarity">
    <text evidence="3 17">Belongs to the complex I subunit 4 family.</text>
</comment>
<dbReference type="GO" id="GO:0042773">
    <property type="term" value="P:ATP synthesis coupled electron transport"/>
    <property type="evidence" value="ECO:0007669"/>
    <property type="project" value="InterPro"/>
</dbReference>
<evidence type="ECO:0000256" key="8">
    <source>
        <dbReference type="ARBA" id="ARBA00022692"/>
    </source>
</evidence>
<evidence type="ECO:0000256" key="12">
    <source>
        <dbReference type="ARBA" id="ARBA00023027"/>
    </source>
</evidence>
<geneLocation type="mitochondrion" evidence="19"/>
<evidence type="ECO:0000259" key="18">
    <source>
        <dbReference type="Pfam" id="PF00361"/>
    </source>
</evidence>
<protein>
    <recommendedName>
        <fullName evidence="5 17">NADH-ubiquinone oxidoreductase chain 4</fullName>
        <ecNumber evidence="4 17">7.1.1.2</ecNumber>
    </recommendedName>
</protein>
<evidence type="ECO:0000256" key="2">
    <source>
        <dbReference type="ARBA" id="ARBA00004225"/>
    </source>
</evidence>
<evidence type="ECO:0000256" key="10">
    <source>
        <dbReference type="ARBA" id="ARBA00022982"/>
    </source>
</evidence>
<sequence>MLMITIMSLTCIYLSKKKKLLMISLTCLILALLTFSNQNNLIMMNNIFVLDTLSASMLILTYFIIMMILMSSNSYFNIIGTMMTIFIILLLTFLAKNMIIFYLMFELVLIPTFSLIMKEGSQPEKMQASMYLLMYTVTASLPLLLSLINLKSNADFIYLKYLTININYAPMMLLAFLVKMPMFFSHLWLPKAHVQAPVEGSMILAAILLKLGGYGLMRTIPLVMKFSSKISPWLVSISLIGSVSSSMTCLRQKDMKSLIAYSSVSHMALVIASLFSMKKTSETGSLMMMIAHGITSSMLFFFINLIYLQLHTRNILMFKGLLNSQPNLNFLMFMMLMMNMSIPPSINLFSEILIINSILSWNWFSMAMIFISSLTTASFCILLYMTFSHYKSSFSLNNSNMNKKYLLTILIHMIPLFCASLKMNLMTL</sequence>
<dbReference type="GO" id="GO:0048039">
    <property type="term" value="F:ubiquinone binding"/>
    <property type="evidence" value="ECO:0007669"/>
    <property type="project" value="TreeGrafter"/>
</dbReference>
<dbReference type="CTD" id="4538"/>
<evidence type="ECO:0000256" key="1">
    <source>
        <dbReference type="ARBA" id="ARBA00003257"/>
    </source>
</evidence>
<dbReference type="EMBL" id="EU523753">
    <property type="protein sequence ID" value="ACA62651.1"/>
    <property type="molecule type" value="Genomic_DNA"/>
</dbReference>
<feature type="domain" description="NADH:quinone oxidoreductase/Mrp antiporter transmembrane" evidence="18">
    <location>
        <begin position="95"/>
        <end position="374"/>
    </location>
</feature>
<dbReference type="PRINTS" id="PR01437">
    <property type="entry name" value="NUOXDRDTASE4"/>
</dbReference>
<dbReference type="GO" id="GO:0031966">
    <property type="term" value="C:mitochondrial membrane"/>
    <property type="evidence" value="ECO:0007669"/>
    <property type="project" value="UniProtKB-SubCell"/>
</dbReference>
<dbReference type="GO" id="GO:0008137">
    <property type="term" value="F:NADH dehydrogenase (ubiquinone) activity"/>
    <property type="evidence" value="ECO:0007669"/>
    <property type="project" value="UniProtKB-UniRule"/>
</dbReference>
<keyword evidence="14 17" id="KW-0496">Mitochondrion</keyword>
<evidence type="ECO:0000256" key="11">
    <source>
        <dbReference type="ARBA" id="ARBA00022989"/>
    </source>
</evidence>
<feature type="transmembrane region" description="Helical" evidence="17">
    <location>
        <begin position="289"/>
        <end position="308"/>
    </location>
</feature>
<feature type="transmembrane region" description="Helical" evidence="17">
    <location>
        <begin position="361"/>
        <end position="384"/>
    </location>
</feature>
<keyword evidence="13 17" id="KW-0830">Ubiquinone</keyword>
<keyword evidence="10 17" id="KW-0249">Electron transport</keyword>
<evidence type="ECO:0000256" key="3">
    <source>
        <dbReference type="ARBA" id="ARBA00009025"/>
    </source>
</evidence>
<keyword evidence="15 17" id="KW-0472">Membrane</keyword>
<comment type="function">
    <text evidence="1">Core subunit of the mitochondrial membrane respiratory chain NADH dehydrogenase (Complex I) that is believed to belong to the minimal assembly required for catalysis. Complex I functions in the transfer of electrons from NADH to the respiratory chain. The immediate electron acceptor for the enzyme is believed to be ubiquinone.</text>
</comment>
<feature type="transmembrane region" description="Helical" evidence="17">
    <location>
        <begin position="405"/>
        <end position="425"/>
    </location>
</feature>
<evidence type="ECO:0000256" key="9">
    <source>
        <dbReference type="ARBA" id="ARBA00022967"/>
    </source>
</evidence>
<feature type="transmembrane region" description="Helical" evidence="17">
    <location>
        <begin position="168"/>
        <end position="189"/>
    </location>
</feature>
<feature type="transmembrane region" description="Helical" evidence="17">
    <location>
        <begin position="201"/>
        <end position="224"/>
    </location>
</feature>
<keyword evidence="8 17" id="KW-0812">Transmembrane</keyword>
<dbReference type="GO" id="GO:0015990">
    <property type="term" value="P:electron transport coupled proton transport"/>
    <property type="evidence" value="ECO:0007669"/>
    <property type="project" value="TreeGrafter"/>
</dbReference>
<dbReference type="GO" id="GO:0003954">
    <property type="term" value="F:NADH dehydrogenase activity"/>
    <property type="evidence" value="ECO:0007669"/>
    <property type="project" value="TreeGrafter"/>
</dbReference>
<keyword evidence="12 17" id="KW-0520">NAD</keyword>
<name>B2CKT9_HYPTH</name>
<evidence type="ECO:0000256" key="15">
    <source>
        <dbReference type="ARBA" id="ARBA00023136"/>
    </source>
</evidence>
<feature type="transmembrane region" description="Helical" evidence="17">
    <location>
        <begin position="129"/>
        <end position="148"/>
    </location>
</feature>